<evidence type="ECO:0000256" key="2">
    <source>
        <dbReference type="ARBA" id="ARBA00006479"/>
    </source>
</evidence>
<dbReference type="PANTHER" id="PTHR18964">
    <property type="entry name" value="ROK (REPRESSOR, ORF, KINASE) FAMILY"/>
    <property type="match status" value="1"/>
</dbReference>
<reference evidence="4 5" key="1">
    <citation type="submission" date="2024-03" db="EMBL/GenBank/DDBJ databases">
        <title>Human intestinal bacterial collection.</title>
        <authorList>
            <person name="Pauvert C."/>
            <person name="Hitch T.C.A."/>
            <person name="Clavel T."/>
        </authorList>
    </citation>
    <scope>NUCLEOTIDE SEQUENCE [LARGE SCALE GENOMIC DNA]</scope>
    <source>
        <strain evidence="4 5">CLA-JM-H11</strain>
    </source>
</reference>
<dbReference type="Proteomes" id="UP001477672">
    <property type="component" value="Unassembled WGS sequence"/>
</dbReference>
<dbReference type="SUPFAM" id="SSF53067">
    <property type="entry name" value="Actin-like ATPase domain"/>
    <property type="match status" value="2"/>
</dbReference>
<dbReference type="Pfam" id="PF00480">
    <property type="entry name" value="ROK"/>
    <property type="match status" value="1"/>
</dbReference>
<dbReference type="InterPro" id="IPR036388">
    <property type="entry name" value="WH-like_DNA-bd_sf"/>
</dbReference>
<gene>
    <name evidence="4" type="ORF">WMO24_08030</name>
</gene>
<dbReference type="Pfam" id="PF13412">
    <property type="entry name" value="HTH_24"/>
    <property type="match status" value="1"/>
</dbReference>
<comment type="similarity">
    <text evidence="2">Belongs to the ROK (NagC/XylR) family.</text>
</comment>
<keyword evidence="5" id="KW-1185">Reference proteome</keyword>
<dbReference type="EMBL" id="JBBMFA010000089">
    <property type="protein sequence ID" value="MEQ2520377.1"/>
    <property type="molecule type" value="Genomic_DNA"/>
</dbReference>
<evidence type="ECO:0000256" key="1">
    <source>
        <dbReference type="ARBA" id="ARBA00002486"/>
    </source>
</evidence>
<dbReference type="Gene3D" id="1.10.10.10">
    <property type="entry name" value="Winged helix-like DNA-binding domain superfamily/Winged helix DNA-binding domain"/>
    <property type="match status" value="1"/>
</dbReference>
<proteinExistence type="inferred from homology"/>
<name>A0ABV1GEW4_9FIRM</name>
<dbReference type="SUPFAM" id="SSF46785">
    <property type="entry name" value="Winged helix' DNA-binding domain"/>
    <property type="match status" value="1"/>
</dbReference>
<dbReference type="RefSeq" id="WP_349215903.1">
    <property type="nucleotide sequence ID" value="NZ_JBBMFA010000089.1"/>
</dbReference>
<dbReference type="InterPro" id="IPR043129">
    <property type="entry name" value="ATPase_NBD"/>
</dbReference>
<keyword evidence="3" id="KW-0859">Xylose metabolism</keyword>
<comment type="function">
    <text evidence="1">Transcriptional repressor of xylose-utilizing enzymes.</text>
</comment>
<organism evidence="4 5">
    <name type="scientific">Ruthenibacterium intestinale</name>
    <dbReference type="NCBI Taxonomy" id="3133163"/>
    <lineage>
        <taxon>Bacteria</taxon>
        <taxon>Bacillati</taxon>
        <taxon>Bacillota</taxon>
        <taxon>Clostridia</taxon>
        <taxon>Eubacteriales</taxon>
        <taxon>Oscillospiraceae</taxon>
        <taxon>Ruthenibacterium</taxon>
    </lineage>
</organism>
<accession>A0ABV1GEW4</accession>
<evidence type="ECO:0000256" key="3">
    <source>
        <dbReference type="ARBA" id="ARBA00022629"/>
    </source>
</evidence>
<evidence type="ECO:0000313" key="4">
    <source>
        <dbReference type="EMBL" id="MEQ2520377.1"/>
    </source>
</evidence>
<dbReference type="InterPro" id="IPR036390">
    <property type="entry name" value="WH_DNA-bd_sf"/>
</dbReference>
<sequence length="397" mass="43062">MTTQQIIRSKNLIEIYRLIDRNPRISRTTLAKITRLSKTTVSSVVDELIAGGYVLDCGKVVSGQQGRRPNELCVNGAGNVVAVISWRRARLDVALVSSDGHIALRSQVPLTEEDDGVDKIVQTFFETLVPAAGSARIMGVSIIIPGIVDSERRRILSTVIGVGFDDPVVQRLDRALAGYPLCFLNDTACFAYAESVFTQIEDRHFAYINVSKGVGACLFSDGKMLRGAGAMATQFGHYSIDRDGPRCECGNRGCLECLVGENALGRRAAERGLDVGTLGGRKLLYSDVGAMAQSGDVKARALIGDLAKDLAFGISNLIALFNPSLIILGGTGVNLGPCFLEDVRRDLSGMGFREFVDRVRIKYSGLGLDAELTGAAQYYIDHHYDFSGNDQQELFLR</sequence>
<evidence type="ECO:0000313" key="5">
    <source>
        <dbReference type="Proteomes" id="UP001477672"/>
    </source>
</evidence>
<dbReference type="Gene3D" id="3.30.420.40">
    <property type="match status" value="2"/>
</dbReference>
<comment type="caution">
    <text evidence="4">The sequence shown here is derived from an EMBL/GenBank/DDBJ whole genome shotgun (WGS) entry which is preliminary data.</text>
</comment>
<protein>
    <submittedName>
        <fullName evidence="4">ROK family transcriptional regulator</fullName>
    </submittedName>
</protein>
<keyword evidence="3" id="KW-0119">Carbohydrate metabolism</keyword>
<dbReference type="PANTHER" id="PTHR18964:SF149">
    <property type="entry name" value="BIFUNCTIONAL UDP-N-ACETYLGLUCOSAMINE 2-EPIMERASE_N-ACETYLMANNOSAMINE KINASE"/>
    <property type="match status" value="1"/>
</dbReference>
<dbReference type="InterPro" id="IPR000600">
    <property type="entry name" value="ROK"/>
</dbReference>